<name>A0ABT9VNG4_9BACI</name>
<evidence type="ECO:0000313" key="2">
    <source>
        <dbReference type="EMBL" id="MDQ0162517.1"/>
    </source>
</evidence>
<accession>A0ABT9VNG4</accession>
<protein>
    <recommendedName>
        <fullName evidence="1">DUF4183 domain-containing protein</fullName>
    </recommendedName>
</protein>
<evidence type="ECO:0000313" key="3">
    <source>
        <dbReference type="Proteomes" id="UP001225646"/>
    </source>
</evidence>
<dbReference type="EMBL" id="JAUSTR010000004">
    <property type="protein sequence ID" value="MDQ0162517.1"/>
    <property type="molecule type" value="Genomic_DNA"/>
</dbReference>
<gene>
    <name evidence="2" type="ORF">J2S06_001594</name>
</gene>
<proteinExistence type="predicted"/>
<feature type="domain" description="DUF4183" evidence="1">
    <location>
        <begin position="57"/>
        <end position="128"/>
    </location>
</feature>
<dbReference type="RefSeq" id="WP_419151925.1">
    <property type="nucleotide sequence ID" value="NZ_JAUSTR010000004.1"/>
</dbReference>
<dbReference type="Proteomes" id="UP001225646">
    <property type="component" value="Unassembled WGS sequence"/>
</dbReference>
<evidence type="ECO:0000259" key="1">
    <source>
        <dbReference type="Pfam" id="PF13799"/>
    </source>
</evidence>
<comment type="caution">
    <text evidence="2">The sequence shown here is derived from an EMBL/GenBank/DDBJ whole genome shotgun (WGS) entry which is preliminary data.</text>
</comment>
<dbReference type="Pfam" id="PF13799">
    <property type="entry name" value="DUF4183"/>
    <property type="match status" value="1"/>
</dbReference>
<reference evidence="2 3" key="1">
    <citation type="submission" date="2023-07" db="EMBL/GenBank/DDBJ databases">
        <title>Genomic Encyclopedia of Type Strains, Phase IV (KMG-IV): sequencing the most valuable type-strain genomes for metagenomic binning, comparative biology and taxonomic classification.</title>
        <authorList>
            <person name="Goeker M."/>
        </authorList>
    </citation>
    <scope>NUCLEOTIDE SEQUENCE [LARGE SCALE GENOMIC DNA]</scope>
    <source>
        <strain evidence="2 3">DSM 19092</strain>
    </source>
</reference>
<dbReference type="InterPro" id="IPR025237">
    <property type="entry name" value="DUF4183"/>
</dbReference>
<organism evidence="2 3">
    <name type="scientific">Aeribacillus alveayuensis</name>
    <dbReference type="NCBI Taxonomy" id="279215"/>
    <lineage>
        <taxon>Bacteria</taxon>
        <taxon>Bacillati</taxon>
        <taxon>Bacillota</taxon>
        <taxon>Bacilli</taxon>
        <taxon>Bacillales</taxon>
        <taxon>Bacillaceae</taxon>
        <taxon>Aeribacillus</taxon>
    </lineage>
</organism>
<keyword evidence="3" id="KW-1185">Reference proteome</keyword>
<sequence length="134" mass="15249">MYSKLTNRKFNHLRKRYNQYTECLPLNGPKGCPDIFPRKETPVSPKVLQADTLQFVTISDGVKRIYTNQDGLKGYGNTNILDPNTVSYVNLFINAMLQPSTLYHVLEGVLILTSQDIPKKGVPIILQFIKIYDS</sequence>